<dbReference type="InterPro" id="IPR008949">
    <property type="entry name" value="Isoprenoid_synthase_dom_sf"/>
</dbReference>
<accession>A0ABV8VYH9</accession>
<comment type="cofactor">
    <cofactor evidence="1">
        <name>Mg(2+)</name>
        <dbReference type="ChEBI" id="CHEBI:18420"/>
    </cofactor>
</comment>
<dbReference type="RefSeq" id="WP_390198448.1">
    <property type="nucleotide sequence ID" value="NZ_JBHSDV010000002.1"/>
</dbReference>
<dbReference type="InterPro" id="IPR000092">
    <property type="entry name" value="Polyprenyl_synt"/>
</dbReference>
<dbReference type="InterPro" id="IPR033965">
    <property type="entry name" value="ComQ"/>
</dbReference>
<dbReference type="Gene3D" id="1.10.600.10">
    <property type="entry name" value="Farnesyl Diphosphate Synthase"/>
    <property type="match status" value="1"/>
</dbReference>
<proteinExistence type="inferred from homology"/>
<evidence type="ECO:0000256" key="6">
    <source>
        <dbReference type="RuleBase" id="RU004466"/>
    </source>
</evidence>
<name>A0ABV8VYH9_9BACI</name>
<dbReference type="PANTHER" id="PTHR12001">
    <property type="entry name" value="GERANYLGERANYL PYROPHOSPHATE SYNTHASE"/>
    <property type="match status" value="1"/>
</dbReference>
<protein>
    <submittedName>
        <fullName evidence="7">Polyprenyl synthetase family protein</fullName>
    </submittedName>
</protein>
<keyword evidence="3 6" id="KW-0808">Transferase</keyword>
<dbReference type="PANTHER" id="PTHR12001:SF69">
    <property type="entry name" value="ALL TRANS-POLYPRENYL-DIPHOSPHATE SYNTHASE PDSS1"/>
    <property type="match status" value="1"/>
</dbReference>
<dbReference type="SUPFAM" id="SSF48576">
    <property type="entry name" value="Terpenoid synthases"/>
    <property type="match status" value="1"/>
</dbReference>
<keyword evidence="8" id="KW-1185">Reference proteome</keyword>
<keyword evidence="5" id="KW-0460">Magnesium</keyword>
<dbReference type="EMBL" id="JBHSDV010000002">
    <property type="protein sequence ID" value="MFC4387853.1"/>
    <property type="molecule type" value="Genomic_DNA"/>
</dbReference>
<gene>
    <name evidence="7" type="ORF">ACFOZ1_08520</name>
</gene>
<dbReference type="Proteomes" id="UP001595880">
    <property type="component" value="Unassembled WGS sequence"/>
</dbReference>
<reference evidence="8" key="1">
    <citation type="journal article" date="2019" name="Int. J. Syst. Evol. Microbiol.">
        <title>The Global Catalogue of Microorganisms (GCM) 10K type strain sequencing project: providing services to taxonomists for standard genome sequencing and annotation.</title>
        <authorList>
            <consortium name="The Broad Institute Genomics Platform"/>
            <consortium name="The Broad Institute Genome Sequencing Center for Infectious Disease"/>
            <person name="Wu L."/>
            <person name="Ma J."/>
        </authorList>
    </citation>
    <scope>NUCLEOTIDE SEQUENCE [LARGE SCALE GENOMIC DNA]</scope>
    <source>
        <strain evidence="8">KACC 14058</strain>
    </source>
</reference>
<evidence type="ECO:0000256" key="1">
    <source>
        <dbReference type="ARBA" id="ARBA00001946"/>
    </source>
</evidence>
<evidence type="ECO:0000313" key="8">
    <source>
        <dbReference type="Proteomes" id="UP001595880"/>
    </source>
</evidence>
<keyword evidence="4" id="KW-0479">Metal-binding</keyword>
<evidence type="ECO:0000256" key="5">
    <source>
        <dbReference type="ARBA" id="ARBA00022842"/>
    </source>
</evidence>
<evidence type="ECO:0000256" key="3">
    <source>
        <dbReference type="ARBA" id="ARBA00022679"/>
    </source>
</evidence>
<sequence length="304" mass="35217">MELINTEMINKSLHSIINQHIKQQELKEQLLEYIDFHLKKGVPFGELLVLHHCMFNGRETEQIYKVAAAVELLILSFDMLDDFEDNDFEGKPWSEEPQLALNATTAFLFLCSMVIRNTDFKNKDRAISILLQYTLLSINGQHKDLLNICGSEADYIDMTIEKSGALVTLSCLVGTVLAVNDYPTEIEIYSKYIGLIGQINNDVADIKIWNEKNDLIKKKYSLPIIYLLNCNDTDLHFIHDYYAGKVEKGEIIEKQMLVTNKLIKTGAMAYTEVIKKIYQNKVIKELKKLNVERRYFELLKKYIY</sequence>
<comment type="caution">
    <text evidence="7">The sequence shown here is derived from an EMBL/GenBank/DDBJ whole genome shotgun (WGS) entry which is preliminary data.</text>
</comment>
<evidence type="ECO:0000256" key="2">
    <source>
        <dbReference type="ARBA" id="ARBA00006706"/>
    </source>
</evidence>
<dbReference type="SFLD" id="SFLDS00005">
    <property type="entry name" value="Isoprenoid_Synthase_Type_I"/>
    <property type="match status" value="1"/>
</dbReference>
<dbReference type="CDD" id="cd00867">
    <property type="entry name" value="Trans_IPPS"/>
    <property type="match status" value="1"/>
</dbReference>
<comment type="similarity">
    <text evidence="2 6">Belongs to the FPP/GGPP synthase family.</text>
</comment>
<evidence type="ECO:0000313" key="7">
    <source>
        <dbReference type="EMBL" id="MFC4387853.1"/>
    </source>
</evidence>
<evidence type="ECO:0000256" key="4">
    <source>
        <dbReference type="ARBA" id="ARBA00022723"/>
    </source>
</evidence>
<dbReference type="Pfam" id="PF00348">
    <property type="entry name" value="polyprenyl_synt"/>
    <property type="match status" value="1"/>
</dbReference>
<dbReference type="SFLD" id="SFLDG01211">
    <property type="entry name" value="Competence_Regulatory_Protein"/>
    <property type="match status" value="1"/>
</dbReference>
<organism evidence="7 8">
    <name type="scientific">Gracilibacillus marinus</name>
    <dbReference type="NCBI Taxonomy" id="630535"/>
    <lineage>
        <taxon>Bacteria</taxon>
        <taxon>Bacillati</taxon>
        <taxon>Bacillota</taxon>
        <taxon>Bacilli</taxon>
        <taxon>Bacillales</taxon>
        <taxon>Bacillaceae</taxon>
        <taxon>Gracilibacillus</taxon>
    </lineage>
</organism>